<reference evidence="3 4" key="1">
    <citation type="journal article" date="2024" name="Chem. Sci.">
        <title>Discovery of megapolipeptins by genome mining of a Burkholderiales bacteria collection.</title>
        <authorList>
            <person name="Paulo B.S."/>
            <person name="Recchia M.J.J."/>
            <person name="Lee S."/>
            <person name="Fergusson C.H."/>
            <person name="Romanowski S.B."/>
            <person name="Hernandez A."/>
            <person name="Krull N."/>
            <person name="Liu D.Y."/>
            <person name="Cavanagh H."/>
            <person name="Bos A."/>
            <person name="Gray C.A."/>
            <person name="Murphy B.T."/>
            <person name="Linington R.G."/>
            <person name="Eustaquio A.S."/>
        </authorList>
    </citation>
    <scope>NUCLEOTIDE SEQUENCE [LARGE SCALE GENOMIC DNA]</scope>
    <source>
        <strain evidence="3 4">RL21-008-BIB-B</strain>
    </source>
</reference>
<dbReference type="EMBL" id="JAQQFR010000001">
    <property type="protein sequence ID" value="MFL9876798.1"/>
    <property type="molecule type" value="Genomic_DNA"/>
</dbReference>
<dbReference type="SUPFAM" id="SSF52821">
    <property type="entry name" value="Rhodanese/Cell cycle control phosphatase"/>
    <property type="match status" value="1"/>
</dbReference>
<proteinExistence type="predicted"/>
<keyword evidence="4" id="KW-1185">Reference proteome</keyword>
<evidence type="ECO:0000313" key="3">
    <source>
        <dbReference type="EMBL" id="MFL9876798.1"/>
    </source>
</evidence>
<dbReference type="Proteomes" id="UP001629214">
    <property type="component" value="Unassembled WGS sequence"/>
</dbReference>
<dbReference type="InterPro" id="IPR001763">
    <property type="entry name" value="Rhodanese-like_dom"/>
</dbReference>
<dbReference type="InterPro" id="IPR036873">
    <property type="entry name" value="Rhodanese-like_dom_sf"/>
</dbReference>
<accession>A0ABW8Z392</accession>
<dbReference type="PANTHER" id="PTHR43031:SF18">
    <property type="entry name" value="RHODANESE-RELATED SULFURTRANSFERASES"/>
    <property type="match status" value="1"/>
</dbReference>
<keyword evidence="1" id="KW-1133">Transmembrane helix</keyword>
<sequence length="141" mass="15098">MKFIVDNIFLIGLVIISGGALLVPFLQQRGSKLTLLQATQLINTGKTLVLDVRDVEQFNAAHLRDARNIPLKDLAQRVGELDKFKGKNVIVVCQSGTQTAKAEGILKKAGFPEVHGLTGGIAAWQAQGLPTASQNSPKVAK</sequence>
<dbReference type="Pfam" id="PF00581">
    <property type="entry name" value="Rhodanese"/>
    <property type="match status" value="1"/>
</dbReference>
<name>A0ABW8Z392_9BURK</name>
<feature type="transmembrane region" description="Helical" evidence="1">
    <location>
        <begin position="7"/>
        <end position="26"/>
    </location>
</feature>
<evidence type="ECO:0000256" key="1">
    <source>
        <dbReference type="SAM" id="Phobius"/>
    </source>
</evidence>
<dbReference type="RefSeq" id="WP_050479894.1">
    <property type="nucleotide sequence ID" value="NZ_JAQQFR010000001.1"/>
</dbReference>
<keyword evidence="1" id="KW-0812">Transmembrane</keyword>
<evidence type="ECO:0000313" key="4">
    <source>
        <dbReference type="Proteomes" id="UP001629214"/>
    </source>
</evidence>
<gene>
    <name evidence="3" type="ORF">PQR63_00265</name>
</gene>
<organism evidence="3 4">
    <name type="scientific">Herbaspirillum rhizosphaerae</name>
    <dbReference type="NCBI Taxonomy" id="346179"/>
    <lineage>
        <taxon>Bacteria</taxon>
        <taxon>Pseudomonadati</taxon>
        <taxon>Pseudomonadota</taxon>
        <taxon>Betaproteobacteria</taxon>
        <taxon>Burkholderiales</taxon>
        <taxon>Oxalobacteraceae</taxon>
        <taxon>Herbaspirillum</taxon>
    </lineage>
</organism>
<dbReference type="SMART" id="SM00450">
    <property type="entry name" value="RHOD"/>
    <property type="match status" value="1"/>
</dbReference>
<dbReference type="InterPro" id="IPR050229">
    <property type="entry name" value="GlpE_sulfurtransferase"/>
</dbReference>
<evidence type="ECO:0000259" key="2">
    <source>
        <dbReference type="PROSITE" id="PS50206"/>
    </source>
</evidence>
<comment type="caution">
    <text evidence="3">The sequence shown here is derived from an EMBL/GenBank/DDBJ whole genome shotgun (WGS) entry which is preliminary data.</text>
</comment>
<feature type="domain" description="Rhodanese" evidence="2">
    <location>
        <begin position="43"/>
        <end position="133"/>
    </location>
</feature>
<dbReference type="CDD" id="cd00158">
    <property type="entry name" value="RHOD"/>
    <property type="match status" value="1"/>
</dbReference>
<dbReference type="PROSITE" id="PS50206">
    <property type="entry name" value="RHODANESE_3"/>
    <property type="match status" value="1"/>
</dbReference>
<dbReference type="Gene3D" id="3.40.250.10">
    <property type="entry name" value="Rhodanese-like domain"/>
    <property type="match status" value="1"/>
</dbReference>
<dbReference type="PANTHER" id="PTHR43031">
    <property type="entry name" value="FAD-DEPENDENT OXIDOREDUCTASE"/>
    <property type="match status" value="1"/>
</dbReference>
<keyword evidence="1" id="KW-0472">Membrane</keyword>
<protein>
    <submittedName>
        <fullName evidence="3">Rhodanese-like domain-containing protein</fullName>
    </submittedName>
</protein>